<dbReference type="InterPro" id="IPR029057">
    <property type="entry name" value="PRTase-like"/>
</dbReference>
<dbReference type="Proteomes" id="UP000249304">
    <property type="component" value="Unassembled WGS sequence"/>
</dbReference>
<evidence type="ECO:0000313" key="2">
    <source>
        <dbReference type="Proteomes" id="UP000249304"/>
    </source>
</evidence>
<dbReference type="AlphaFoldDB" id="A0A2W2FA79"/>
<dbReference type="RefSeq" id="WP_111182820.1">
    <property type="nucleotide sequence ID" value="NZ_POUD01000184.1"/>
</dbReference>
<proteinExistence type="predicted"/>
<dbReference type="EMBL" id="POUD01000184">
    <property type="protein sequence ID" value="PZG12504.1"/>
    <property type="molecule type" value="Genomic_DNA"/>
</dbReference>
<evidence type="ECO:0000313" key="1">
    <source>
        <dbReference type="EMBL" id="PZG12504.1"/>
    </source>
</evidence>
<dbReference type="OrthoDB" id="3403421at2"/>
<dbReference type="Gene3D" id="3.40.50.2020">
    <property type="match status" value="1"/>
</dbReference>
<keyword evidence="2" id="KW-1185">Reference proteome</keyword>
<accession>A0A2W2FA79</accession>
<name>A0A2W2FA79_9ACTN</name>
<evidence type="ECO:0008006" key="3">
    <source>
        <dbReference type="Google" id="ProtNLM"/>
    </source>
</evidence>
<organism evidence="1 2">
    <name type="scientific">Nonomuraea aridisoli</name>
    <dbReference type="NCBI Taxonomy" id="2070368"/>
    <lineage>
        <taxon>Bacteria</taxon>
        <taxon>Bacillati</taxon>
        <taxon>Actinomycetota</taxon>
        <taxon>Actinomycetes</taxon>
        <taxon>Streptosporangiales</taxon>
        <taxon>Streptosporangiaceae</taxon>
        <taxon>Nonomuraea</taxon>
    </lineage>
</organism>
<protein>
    <recommendedName>
        <fullName evidence="3">Phosphoribosyltransferase</fullName>
    </recommendedName>
</protein>
<sequence>MGDAEAFTREFLPLYVRVPAAGPGMCTICRTGPADPPQETCAGCRRAARGGHASTGHVVPISLTARDTQLYDVLVRERDPSGAGGRRDRAAFLAATVARFLRAHIPCLEDRAGGPFTVVATIPDTRAERPIEAFDLMQRVVGKVGALVPRYRPLLLEPVARAAFRVRGRVDDARVLLVDDLFGSGARVHGAASALYGSGAAAVVALVIARFVDLADAHGARIWREAHDRPFRFDRCCLCDPGD</sequence>
<reference evidence="1 2" key="1">
    <citation type="submission" date="2018-01" db="EMBL/GenBank/DDBJ databases">
        <title>Draft genome sequence of Nonomuraea sp. KC333.</title>
        <authorList>
            <person name="Sahin N."/>
            <person name="Saygin H."/>
            <person name="Ay H."/>
        </authorList>
    </citation>
    <scope>NUCLEOTIDE SEQUENCE [LARGE SCALE GENOMIC DNA]</scope>
    <source>
        <strain evidence="1 2">KC333</strain>
    </source>
</reference>
<gene>
    <name evidence="1" type="ORF">C1J01_32600</name>
</gene>
<comment type="caution">
    <text evidence="1">The sequence shown here is derived from an EMBL/GenBank/DDBJ whole genome shotgun (WGS) entry which is preliminary data.</text>
</comment>
<dbReference type="SUPFAM" id="SSF53271">
    <property type="entry name" value="PRTase-like"/>
    <property type="match status" value="1"/>
</dbReference>